<dbReference type="RefSeq" id="WP_344030265.1">
    <property type="nucleotide sequence ID" value="NZ_BAAAOB010000001.1"/>
</dbReference>
<proteinExistence type="predicted"/>
<keyword evidence="3" id="KW-1185">Reference proteome</keyword>
<evidence type="ECO:0008006" key="4">
    <source>
        <dbReference type="Google" id="ProtNLM"/>
    </source>
</evidence>
<dbReference type="EMBL" id="BAAAOB010000001">
    <property type="protein sequence ID" value="GAA1783700.1"/>
    <property type="molecule type" value="Genomic_DNA"/>
</dbReference>
<evidence type="ECO:0000313" key="2">
    <source>
        <dbReference type="EMBL" id="GAA1783700.1"/>
    </source>
</evidence>
<feature type="region of interest" description="Disordered" evidence="1">
    <location>
        <begin position="224"/>
        <end position="245"/>
    </location>
</feature>
<dbReference type="Proteomes" id="UP001500851">
    <property type="component" value="Unassembled WGS sequence"/>
</dbReference>
<protein>
    <recommendedName>
        <fullName evidence="4">DNA-directed RNA polymerase specialized sigma24 family protein</fullName>
    </recommendedName>
</protein>
<sequence>MSTTSESSNTAPGEAGLITKDVLRLGRALAAELDDTDTLGRWMAHHLSDLLEGRKTSSDPDADDAMITEIVLRLWAHRASAPLRRQPYLRYAEILRAIDRMDRLGTGYPFGAPADDDSPPVNGDFARIAQDLVAVGAAAGAVSSALLTELQLHAGNDEEAWLSYAGLLGDSEADEALRAVLGRMIASNSDPDERRAALLDRLNSLERATCAARETIEQVGLAAKVEAESTTPRSRRPRRTYGNQQ</sequence>
<evidence type="ECO:0000313" key="3">
    <source>
        <dbReference type="Proteomes" id="UP001500851"/>
    </source>
</evidence>
<organism evidence="2 3">
    <name type="scientific">Leucobacter iarius</name>
    <dbReference type="NCBI Taxonomy" id="333963"/>
    <lineage>
        <taxon>Bacteria</taxon>
        <taxon>Bacillati</taxon>
        <taxon>Actinomycetota</taxon>
        <taxon>Actinomycetes</taxon>
        <taxon>Micrococcales</taxon>
        <taxon>Microbacteriaceae</taxon>
        <taxon>Leucobacter</taxon>
    </lineage>
</organism>
<reference evidence="3" key="1">
    <citation type="journal article" date="2019" name="Int. J. Syst. Evol. Microbiol.">
        <title>The Global Catalogue of Microorganisms (GCM) 10K type strain sequencing project: providing services to taxonomists for standard genome sequencing and annotation.</title>
        <authorList>
            <consortium name="The Broad Institute Genomics Platform"/>
            <consortium name="The Broad Institute Genome Sequencing Center for Infectious Disease"/>
            <person name="Wu L."/>
            <person name="Ma J."/>
        </authorList>
    </citation>
    <scope>NUCLEOTIDE SEQUENCE [LARGE SCALE GENOMIC DNA]</scope>
    <source>
        <strain evidence="3">JCM 14736</strain>
    </source>
</reference>
<gene>
    <name evidence="2" type="ORF">GCM10009768_10700</name>
</gene>
<comment type="caution">
    <text evidence="2">The sequence shown here is derived from an EMBL/GenBank/DDBJ whole genome shotgun (WGS) entry which is preliminary data.</text>
</comment>
<accession>A0ABP4XPJ7</accession>
<name>A0ABP4XPJ7_9MICO</name>
<evidence type="ECO:0000256" key="1">
    <source>
        <dbReference type="SAM" id="MobiDB-lite"/>
    </source>
</evidence>